<dbReference type="Gene3D" id="2.10.109.10">
    <property type="entry name" value="Umud Fragment, subunit A"/>
    <property type="match status" value="1"/>
</dbReference>
<dbReference type="SUPFAM" id="SSF51306">
    <property type="entry name" value="LexA/Signal peptidase"/>
    <property type="match status" value="1"/>
</dbReference>
<dbReference type="PRINTS" id="PR00727">
    <property type="entry name" value="LEADERPTASE"/>
</dbReference>
<feature type="domain" description="Peptidase S26" evidence="7">
    <location>
        <begin position="25"/>
        <end position="229"/>
    </location>
</feature>
<dbReference type="EMBL" id="JBHSKD010000030">
    <property type="protein sequence ID" value="MFC5179651.1"/>
    <property type="molecule type" value="Genomic_DNA"/>
</dbReference>
<reference evidence="9" key="1">
    <citation type="journal article" date="2019" name="Int. J. Syst. Evol. Microbiol.">
        <title>The Global Catalogue of Microorganisms (GCM) 10K type strain sequencing project: providing services to taxonomists for standard genome sequencing and annotation.</title>
        <authorList>
            <consortium name="The Broad Institute Genomics Platform"/>
            <consortium name="The Broad Institute Genome Sequencing Center for Infectious Disease"/>
            <person name="Wu L."/>
            <person name="Ma J."/>
        </authorList>
    </citation>
    <scope>NUCLEOTIDE SEQUENCE [LARGE SCALE GENOMIC DNA]</scope>
    <source>
        <strain evidence="9">DFY41</strain>
    </source>
</reference>
<keyword evidence="6" id="KW-1133">Transmembrane helix</keyword>
<dbReference type="Pfam" id="PF10502">
    <property type="entry name" value="Peptidase_S26"/>
    <property type="match status" value="1"/>
</dbReference>
<keyword evidence="5 6" id="KW-0378">Hydrolase</keyword>
<organism evidence="8 9">
    <name type="scientific">Nocardioides taihuensis</name>
    <dbReference type="NCBI Taxonomy" id="1835606"/>
    <lineage>
        <taxon>Bacteria</taxon>
        <taxon>Bacillati</taxon>
        <taxon>Actinomycetota</taxon>
        <taxon>Actinomycetes</taxon>
        <taxon>Propionibacteriales</taxon>
        <taxon>Nocardioidaceae</taxon>
        <taxon>Nocardioides</taxon>
    </lineage>
</organism>
<proteinExistence type="inferred from homology"/>
<sequence>MATDSGDGTTGKHVAGDARKRRPLWQETILLLVVALALAVVLKAFFVQAFYIPSASMEPGLIKNDRILVERVSTWGGGRPQRGDVVVFDDPGGWLPPSSAGPANPLARAMADIGIYPEGGHLVKRVIGVEGDVIHCCDDQGRIEVNGQALDEDSYVKDADVVECRGPQGPGDCEWTAGPVPEGHLFVMGDNRTNSEDSSAHMCNADADCNQSPYVPVDLVVGKVFVLIWPADRFGLLHRPATFEDVPDPS</sequence>
<accession>A0ABW0BSS6</accession>
<keyword evidence="9" id="KW-1185">Reference proteome</keyword>
<comment type="catalytic activity">
    <reaction evidence="1 6">
        <text>Cleavage of hydrophobic, N-terminal signal or leader sequences from secreted and periplasmic proteins.</text>
        <dbReference type="EC" id="3.4.21.89"/>
    </reaction>
</comment>
<feature type="transmembrane region" description="Helical" evidence="6">
    <location>
        <begin position="29"/>
        <end position="51"/>
    </location>
</feature>
<dbReference type="PANTHER" id="PTHR43390">
    <property type="entry name" value="SIGNAL PEPTIDASE I"/>
    <property type="match status" value="1"/>
</dbReference>
<comment type="similarity">
    <text evidence="3 6">Belongs to the peptidase S26 family.</text>
</comment>
<dbReference type="NCBIfam" id="TIGR02227">
    <property type="entry name" value="sigpep_I_bact"/>
    <property type="match status" value="1"/>
</dbReference>
<evidence type="ECO:0000256" key="1">
    <source>
        <dbReference type="ARBA" id="ARBA00000677"/>
    </source>
</evidence>
<keyword evidence="6" id="KW-0812">Transmembrane</keyword>
<dbReference type="GO" id="GO:0009003">
    <property type="term" value="F:signal peptidase activity"/>
    <property type="evidence" value="ECO:0007669"/>
    <property type="project" value="UniProtKB-EC"/>
</dbReference>
<comment type="caution">
    <text evidence="8">The sequence shown here is derived from an EMBL/GenBank/DDBJ whole genome shotgun (WGS) entry which is preliminary data.</text>
</comment>
<evidence type="ECO:0000256" key="4">
    <source>
        <dbReference type="ARBA" id="ARBA00013208"/>
    </source>
</evidence>
<dbReference type="Proteomes" id="UP001596087">
    <property type="component" value="Unassembled WGS sequence"/>
</dbReference>
<dbReference type="InterPro" id="IPR019533">
    <property type="entry name" value="Peptidase_S26"/>
</dbReference>
<protein>
    <recommendedName>
        <fullName evidence="4 6">Signal peptidase I</fullName>
        <ecNumber evidence="4 6">3.4.21.89</ecNumber>
    </recommendedName>
</protein>
<dbReference type="EC" id="3.4.21.89" evidence="4 6"/>
<name>A0ABW0BSS6_9ACTN</name>
<dbReference type="PANTHER" id="PTHR43390:SF1">
    <property type="entry name" value="CHLOROPLAST PROCESSING PEPTIDASE"/>
    <property type="match status" value="1"/>
</dbReference>
<dbReference type="RefSeq" id="WP_378593977.1">
    <property type="nucleotide sequence ID" value="NZ_JBHSKD010000030.1"/>
</dbReference>
<comment type="subcellular location">
    <subcellularLocation>
        <location evidence="2">Cell membrane</location>
        <topology evidence="2">Single-pass type II membrane protein</topology>
    </subcellularLocation>
    <subcellularLocation>
        <location evidence="6">Membrane</location>
        <topology evidence="6">Single-pass type II membrane protein</topology>
    </subcellularLocation>
</comment>
<dbReference type="PROSITE" id="PS00761">
    <property type="entry name" value="SPASE_I_3"/>
    <property type="match status" value="1"/>
</dbReference>
<keyword evidence="6" id="KW-0645">Protease</keyword>
<evidence type="ECO:0000313" key="8">
    <source>
        <dbReference type="EMBL" id="MFC5179651.1"/>
    </source>
</evidence>
<evidence type="ECO:0000256" key="2">
    <source>
        <dbReference type="ARBA" id="ARBA00004401"/>
    </source>
</evidence>
<gene>
    <name evidence="8" type="primary">lepB</name>
    <name evidence="8" type="ORF">ACFPGP_23465</name>
</gene>
<evidence type="ECO:0000256" key="3">
    <source>
        <dbReference type="ARBA" id="ARBA00009370"/>
    </source>
</evidence>
<keyword evidence="6" id="KW-0472">Membrane</keyword>
<dbReference type="InterPro" id="IPR036286">
    <property type="entry name" value="LexA/Signal_pep-like_sf"/>
</dbReference>
<evidence type="ECO:0000256" key="5">
    <source>
        <dbReference type="ARBA" id="ARBA00022801"/>
    </source>
</evidence>
<evidence type="ECO:0000313" key="9">
    <source>
        <dbReference type="Proteomes" id="UP001596087"/>
    </source>
</evidence>
<evidence type="ECO:0000259" key="7">
    <source>
        <dbReference type="Pfam" id="PF10502"/>
    </source>
</evidence>
<evidence type="ECO:0000256" key="6">
    <source>
        <dbReference type="RuleBase" id="RU362042"/>
    </source>
</evidence>
<dbReference type="InterPro" id="IPR000223">
    <property type="entry name" value="Pept_S26A_signal_pept_1"/>
</dbReference>
<dbReference type="CDD" id="cd06530">
    <property type="entry name" value="S26_SPase_I"/>
    <property type="match status" value="1"/>
</dbReference>
<dbReference type="InterPro" id="IPR019758">
    <property type="entry name" value="Pept_S26A_signal_pept_1_CS"/>
</dbReference>